<dbReference type="RefSeq" id="XP_001835576.2">
    <property type="nucleotide sequence ID" value="XM_001835524.2"/>
</dbReference>
<organism evidence="3 4">
    <name type="scientific">Coprinopsis cinerea (strain Okayama-7 / 130 / ATCC MYA-4618 / FGSC 9003)</name>
    <name type="common">Inky cap fungus</name>
    <name type="synonym">Hormographiella aspergillata</name>
    <dbReference type="NCBI Taxonomy" id="240176"/>
    <lineage>
        <taxon>Eukaryota</taxon>
        <taxon>Fungi</taxon>
        <taxon>Dikarya</taxon>
        <taxon>Basidiomycota</taxon>
        <taxon>Agaricomycotina</taxon>
        <taxon>Agaricomycetes</taxon>
        <taxon>Agaricomycetidae</taxon>
        <taxon>Agaricales</taxon>
        <taxon>Agaricineae</taxon>
        <taxon>Psathyrellaceae</taxon>
        <taxon>Coprinopsis</taxon>
    </lineage>
</organism>
<reference evidence="3 4" key="1">
    <citation type="journal article" date="2010" name="Proc. Natl. Acad. Sci. U.S.A.">
        <title>Insights into evolution of multicellular fungi from the assembled chromosomes of the mushroom Coprinopsis cinerea (Coprinus cinereus).</title>
        <authorList>
            <person name="Stajich J.E."/>
            <person name="Wilke S.K."/>
            <person name="Ahren D."/>
            <person name="Au C.H."/>
            <person name="Birren B.W."/>
            <person name="Borodovsky M."/>
            <person name="Burns C."/>
            <person name="Canback B."/>
            <person name="Casselton L.A."/>
            <person name="Cheng C.K."/>
            <person name="Deng J."/>
            <person name="Dietrich F.S."/>
            <person name="Fargo D.C."/>
            <person name="Farman M.L."/>
            <person name="Gathman A.C."/>
            <person name="Goldberg J."/>
            <person name="Guigo R."/>
            <person name="Hoegger P.J."/>
            <person name="Hooker J.B."/>
            <person name="Huggins A."/>
            <person name="James T.Y."/>
            <person name="Kamada T."/>
            <person name="Kilaru S."/>
            <person name="Kodira C."/>
            <person name="Kues U."/>
            <person name="Kupfer D."/>
            <person name="Kwan H.S."/>
            <person name="Lomsadze A."/>
            <person name="Li W."/>
            <person name="Lilly W.W."/>
            <person name="Ma L.J."/>
            <person name="Mackey A.J."/>
            <person name="Manning G."/>
            <person name="Martin F."/>
            <person name="Muraguchi H."/>
            <person name="Natvig D.O."/>
            <person name="Palmerini H."/>
            <person name="Ramesh M.A."/>
            <person name="Rehmeyer C.J."/>
            <person name="Roe B.A."/>
            <person name="Shenoy N."/>
            <person name="Stanke M."/>
            <person name="Ter-Hovhannisyan V."/>
            <person name="Tunlid A."/>
            <person name="Velagapudi R."/>
            <person name="Vision T.J."/>
            <person name="Zeng Q."/>
            <person name="Zolan M.E."/>
            <person name="Pukkila P.J."/>
        </authorList>
    </citation>
    <scope>NUCLEOTIDE SEQUENCE [LARGE SCALE GENOMIC DNA]</scope>
    <source>
        <strain evidence="4">Okayama-7 / 130 / ATCC MYA-4618 / FGSC 9003</strain>
    </source>
</reference>
<dbReference type="AlphaFoldDB" id="A8NQY4"/>
<dbReference type="Proteomes" id="UP000001861">
    <property type="component" value="Unassembled WGS sequence"/>
</dbReference>
<dbReference type="OMA" id="PESHEHR"/>
<feature type="domain" description="CHAT" evidence="2">
    <location>
        <begin position="907"/>
        <end position="1158"/>
    </location>
</feature>
<evidence type="ECO:0000256" key="1">
    <source>
        <dbReference type="SAM" id="MobiDB-lite"/>
    </source>
</evidence>
<evidence type="ECO:0000313" key="4">
    <source>
        <dbReference type="Proteomes" id="UP000001861"/>
    </source>
</evidence>
<dbReference type="Pfam" id="PF12770">
    <property type="entry name" value="CHAT"/>
    <property type="match status" value="1"/>
</dbReference>
<dbReference type="KEGG" id="cci:CC1G_03358"/>
<sequence length="1193" mass="132440">MQCNNAVEQSPKSPQDGEAPRVEDQEGRDVYILGSQSIEGGKLGIDETIVQFRRSLSLQSPDHPSRHKTLSHYALALNERFSCTGQIEDLDECIGFHREALSLRPPGHSDRVKSLNNLASALLTRFQNKGDFRDLEESITFNKDALSLCHPGHLDRGTSLNNLAGALWTRFQNKGDFSDLEECIAFHKEALSLCPPGHPDRASWLNNLANALCTRFNNKGDFWDLDECIESHKEGLSLCPPGHPNRHRSLNNLAVALSTRFRNTGDFHDLDECITCHKEALSLRDFRDLDECIASHQEALSLRPPGHPDRARSLNNLANALWTRFDNQGDFRDLEECISFQKEALFLYPAGHPGRGGLLNNLAGALSTRFENRGDYRDLEDCIALHREALSLRPPGHTGRASSLDNLANDLWARFESKGDFSDLEECIVLHKEALSFRPSGHPDRAKSLNNLANALCARFKNRGESRDLDESIASHKEGLSLCPSGHPDRARSLNNLANALSTRFKSKGDFSDLDECITFLKEVLSLRPPGHPHRAGSLNNLAGALLLHFQSNGDLEALTECTAHARACLTALSAADSPPEDQHGDPSHALQNHPDGLNSVLNLVEILKAEYKALGNEDTLNEIFELLESGPLYQGASPLHRLDHVRVWASTCREFGRTGDALQAYSLGVTLLPLLASLDLTLQQRQNVLIHAQDLAKDAVQCAFEQDELETALVFLSTARSVFWSQALQFRASLDRLDALHPDLASELRLVTRQLQIATQQHSQTESMQLENAPSLRPYLLSQTREEIIARIRAIDGFHDFLLPPSPDVLKNAARKGPIVFLNASKFGCHALILKEDGVLRRIELPTDIKALEHLVSAIRQLARGLSFDVKVRGDFRDCFEGGELRLNLVRKKRLPRTADDDFRVFLEVLWRVVGQPVVAVLGLKKTNTPPRIWWCPTGLFTFLPIHAAGIYSSSPSIESDCLSDYAVSSYCSGPQDLVAPPPEPDPNFKMLVAIEPDRPEPGVSGLPFTRQELEKIELRIPEKDRLVTRIGSKTAPGKPIVEDINAASIVHFGCHGMQDPLNPLDSCLLLSERRLTMSSLIRDCQNSTAALAYLSACETAMGDEARPDESLTLAATMQFAGFRSVVATMWSIHDDDAPIVADALYRHLFRNGKSTPPDITDAAYGLHIAVKELRELGRSFHRWVPFVHHGI</sequence>
<gene>
    <name evidence="3" type="ORF">CC1G_03358</name>
</gene>
<dbReference type="GeneID" id="6012109"/>
<keyword evidence="4" id="KW-1185">Reference proteome</keyword>
<name>A8NQY4_COPC7</name>
<dbReference type="VEuPathDB" id="FungiDB:CC1G_03358"/>
<dbReference type="SUPFAM" id="SSF48452">
    <property type="entry name" value="TPR-like"/>
    <property type="match status" value="2"/>
</dbReference>
<dbReference type="eggNOG" id="KOG4626">
    <property type="taxonomic scope" value="Eukaryota"/>
</dbReference>
<dbReference type="HOGENOM" id="CLU_001305_0_1_1"/>
<evidence type="ECO:0000259" key="2">
    <source>
        <dbReference type="Pfam" id="PF12770"/>
    </source>
</evidence>
<comment type="caution">
    <text evidence="3">The sequence shown here is derived from an EMBL/GenBank/DDBJ whole genome shotgun (WGS) entry which is preliminary data.</text>
</comment>
<protein>
    <recommendedName>
        <fullName evidence="2">CHAT domain-containing protein</fullName>
    </recommendedName>
</protein>
<dbReference type="PANTHER" id="PTHR19959">
    <property type="entry name" value="KINESIN LIGHT CHAIN"/>
    <property type="match status" value="1"/>
</dbReference>
<dbReference type="InterPro" id="IPR024983">
    <property type="entry name" value="CHAT_dom"/>
</dbReference>
<dbReference type="OrthoDB" id="9991317at2759"/>
<accession>A8NQY4</accession>
<evidence type="ECO:0000313" key="3">
    <source>
        <dbReference type="EMBL" id="EAU86147.2"/>
    </source>
</evidence>
<proteinExistence type="predicted"/>
<dbReference type="Pfam" id="PF13374">
    <property type="entry name" value="TPR_10"/>
    <property type="match status" value="8"/>
</dbReference>
<feature type="region of interest" description="Disordered" evidence="1">
    <location>
        <begin position="1"/>
        <end position="25"/>
    </location>
</feature>
<dbReference type="EMBL" id="AACS02000008">
    <property type="protein sequence ID" value="EAU86147.2"/>
    <property type="molecule type" value="Genomic_DNA"/>
</dbReference>
<dbReference type="PANTHER" id="PTHR19959:SF119">
    <property type="entry name" value="FUNGAL LIPASE-LIKE DOMAIN-CONTAINING PROTEIN"/>
    <property type="match status" value="1"/>
</dbReference>
<dbReference type="InterPro" id="IPR011990">
    <property type="entry name" value="TPR-like_helical_dom_sf"/>
</dbReference>
<dbReference type="InParanoid" id="A8NQY4"/>
<feature type="compositionally biased region" description="Polar residues" evidence="1">
    <location>
        <begin position="1"/>
        <end position="13"/>
    </location>
</feature>
<dbReference type="Gene3D" id="1.25.40.10">
    <property type="entry name" value="Tetratricopeptide repeat domain"/>
    <property type="match status" value="4"/>
</dbReference>